<feature type="transmembrane region" description="Helical" evidence="1">
    <location>
        <begin position="537"/>
        <end position="560"/>
    </location>
</feature>
<dbReference type="Proteomes" id="UP001222087">
    <property type="component" value="Chromosome"/>
</dbReference>
<dbReference type="EMBL" id="CP119078">
    <property type="protein sequence ID" value="WED43301.1"/>
    <property type="molecule type" value="Genomic_DNA"/>
</dbReference>
<organism evidence="2 3">
    <name type="scientific">Legionella cardiaca</name>
    <dbReference type="NCBI Taxonomy" id="1071983"/>
    <lineage>
        <taxon>Bacteria</taxon>
        <taxon>Pseudomonadati</taxon>
        <taxon>Pseudomonadota</taxon>
        <taxon>Gammaproteobacteria</taxon>
        <taxon>Legionellales</taxon>
        <taxon>Legionellaceae</taxon>
        <taxon>Legionella</taxon>
    </lineage>
</organism>
<evidence type="ECO:0008006" key="4">
    <source>
        <dbReference type="Google" id="ProtNLM"/>
    </source>
</evidence>
<sequence length="591" mass="64682">MTKHIIGFFCGTGYSTGSSLYEGGDASYQHIIANVSNDTKIFGYDGCQVHGGGAFSYGVEEQADAFIAELKRLKLTEPIQLNLIAHSRGVLSALIAIKKIQADPELKGMIEITADFRDPVPGNFQITTKFAGNLASANLVHDLSECDIVKKVFITLQEKPIIPLAFDALVPKFHYRTKVEIETLPGYHDVQQRAWEANREIEFHEPLLMLGNAKTLAILKDDGHQLPYTVGSKSLDEQQIDAYERLLPWARAREMPFGERDLHFGGKLIANNAAKTDIDAINWRHALLKRQIPNHILYGTTQPDYNYRKDNFEHYCDLTLALDNFLVKNKDKQAFVEQIRNISQRYLYGTLTTEDYRAQCKAYFVQASVQDKQLNKAINFMSLNSYLIELERTIAELSQYNPLLGNLQALKLVLLSELEAEIQAGKSLEEIDASKAIKIAHNTTIFIKDILEKTNPLEIIEATDKYAKENIRLGRNWNLGAKIIIGAIVCIAATLVGAIIGAAAGIAIGLAVGAISGPGALATAGVGAFIGGLKGAIAAATLASGAVGLGSGLAAANYFFKPSPVENEIQALAKATKTEAEADLHSQEFAF</sequence>
<evidence type="ECO:0000313" key="3">
    <source>
        <dbReference type="Proteomes" id="UP001222087"/>
    </source>
</evidence>
<evidence type="ECO:0000313" key="2">
    <source>
        <dbReference type="EMBL" id="WED43301.1"/>
    </source>
</evidence>
<keyword evidence="1" id="KW-0812">Transmembrane</keyword>
<feature type="transmembrane region" description="Helical" evidence="1">
    <location>
        <begin position="479"/>
        <end position="500"/>
    </location>
</feature>
<protein>
    <recommendedName>
        <fullName evidence="4">Dot/Icm T4SS effector</fullName>
    </recommendedName>
</protein>
<keyword evidence="3" id="KW-1185">Reference proteome</keyword>
<proteinExistence type="predicted"/>
<dbReference type="RefSeq" id="WP_275089114.1">
    <property type="nucleotide sequence ID" value="NZ_CP119078.1"/>
</dbReference>
<gene>
    <name evidence="2" type="ORF">PXX05_00560</name>
</gene>
<feature type="transmembrane region" description="Helical" evidence="1">
    <location>
        <begin position="506"/>
        <end position="530"/>
    </location>
</feature>
<keyword evidence="1" id="KW-1133">Transmembrane helix</keyword>
<accession>A0ABY8ASW9</accession>
<evidence type="ECO:0000256" key="1">
    <source>
        <dbReference type="SAM" id="Phobius"/>
    </source>
</evidence>
<keyword evidence="1" id="KW-0472">Membrane</keyword>
<reference evidence="2 3" key="1">
    <citation type="submission" date="2023-02" db="EMBL/GenBank/DDBJ databases">
        <title>Genome Sequence of L. cardiaca H63T.</title>
        <authorList>
            <person name="Lopez A.E."/>
            <person name="Cianciotto N.P."/>
        </authorList>
    </citation>
    <scope>NUCLEOTIDE SEQUENCE [LARGE SCALE GENOMIC DNA]</scope>
    <source>
        <strain evidence="2 3">H63</strain>
    </source>
</reference>
<name>A0ABY8ASW9_9GAMM</name>